<proteinExistence type="predicted"/>
<evidence type="ECO:0000259" key="2">
    <source>
        <dbReference type="Pfam" id="PF13382"/>
    </source>
</evidence>
<dbReference type="Pfam" id="PF01979">
    <property type="entry name" value="Amidohydro_1"/>
    <property type="match status" value="1"/>
</dbReference>
<dbReference type="InterPro" id="IPR006680">
    <property type="entry name" value="Amidohydro-rel"/>
</dbReference>
<feature type="domain" description="Amidohydrolase-related" evidence="1">
    <location>
        <begin position="17"/>
        <end position="123"/>
    </location>
</feature>
<dbReference type="Gene3D" id="3.20.20.140">
    <property type="entry name" value="Metal-dependent hydrolases"/>
    <property type="match status" value="1"/>
</dbReference>
<feature type="domain" description="Adenine deaminase C-terminal" evidence="2">
    <location>
        <begin position="171"/>
        <end position="335"/>
    </location>
</feature>
<sequence length="342" mass="37420">FTLEEALEKIRFGMKIQIREGSAAKNFEALIDLMKDHADKVLFCSDDRHPNDLVAGHVNDLIKRAVAKGHSPLKVLKSVIINPIEHYKLDVGILREGDPADMIVVDNLEKFNVKATYIQGQKVAENGHSLILSAKEETPNKFLAEGISEEDIRVDDQGKRIKVIESYDGELITGILKVFPKVISGNVVSDVENDVLKMVVLNRYEKAKPAVAFIKNIGLKSGAFASSVAHDSHNIVAAGTSDKAITQAVNAIVRAKGGVVVVNDGKEELLPLPVAGLMSNDDGYRVAARYEELDKMLHDMGVTLRAPFMTLSFMALLVIPDLKLSDKGLFDGRTFNFTSLSA</sequence>
<dbReference type="InterPro" id="IPR032466">
    <property type="entry name" value="Metal_Hydrolase"/>
</dbReference>
<dbReference type="InterPro" id="IPR026912">
    <property type="entry name" value="Adenine_deam_C"/>
</dbReference>
<dbReference type="GO" id="GO:0000034">
    <property type="term" value="F:adenine deaminase activity"/>
    <property type="evidence" value="ECO:0007669"/>
    <property type="project" value="UniProtKB-EC"/>
</dbReference>
<dbReference type="SUPFAM" id="SSF51556">
    <property type="entry name" value="Metallo-dependent hydrolases"/>
    <property type="match status" value="1"/>
</dbReference>
<keyword evidence="3" id="KW-0378">Hydrolase</keyword>
<dbReference type="EC" id="3.5.4.2" evidence="3"/>
<feature type="non-terminal residue" evidence="3">
    <location>
        <position position="1"/>
    </location>
</feature>
<dbReference type="EMBL" id="UOET01000051">
    <property type="protein sequence ID" value="VAW26687.1"/>
    <property type="molecule type" value="Genomic_DNA"/>
</dbReference>
<reference evidence="3" key="1">
    <citation type="submission" date="2018-06" db="EMBL/GenBank/DDBJ databases">
        <authorList>
            <person name="Zhirakovskaya E."/>
        </authorList>
    </citation>
    <scope>NUCLEOTIDE SEQUENCE</scope>
</reference>
<name>A0A3B0UNE8_9ZZZZ</name>
<gene>
    <name evidence="3" type="ORF">MNBD_BACTEROID07-1096</name>
</gene>
<organism evidence="3">
    <name type="scientific">hydrothermal vent metagenome</name>
    <dbReference type="NCBI Taxonomy" id="652676"/>
    <lineage>
        <taxon>unclassified sequences</taxon>
        <taxon>metagenomes</taxon>
        <taxon>ecological metagenomes</taxon>
    </lineage>
</organism>
<dbReference type="AlphaFoldDB" id="A0A3B0UNE8"/>
<evidence type="ECO:0000259" key="1">
    <source>
        <dbReference type="Pfam" id="PF01979"/>
    </source>
</evidence>
<dbReference type="Pfam" id="PF13382">
    <property type="entry name" value="Adenine_deam_C"/>
    <property type="match status" value="1"/>
</dbReference>
<evidence type="ECO:0000313" key="3">
    <source>
        <dbReference type="EMBL" id="VAW26687.1"/>
    </source>
</evidence>
<accession>A0A3B0UNE8</accession>
<protein>
    <submittedName>
        <fullName evidence="3">Adenine deaminase</fullName>
        <ecNumber evidence="3">3.5.4.2</ecNumber>
    </submittedName>
</protein>